<evidence type="ECO:0000313" key="2">
    <source>
        <dbReference type="Proteomes" id="UP000095672"/>
    </source>
</evidence>
<keyword evidence="2" id="KW-1185">Reference proteome</keyword>
<name>A0A1C9W777_9GAMM</name>
<sequence>MSVKHLNKRIQDCSRDMDRQRRSVLALVGQEKQNVRQQVEGIPMPVLLGVALVSGFLVERLLHYPNTSQLIRLAIAYRAF</sequence>
<dbReference type="EMBL" id="CP014143">
    <property type="protein sequence ID" value="AOS97004.1"/>
    <property type="molecule type" value="Genomic_DNA"/>
</dbReference>
<dbReference type="KEGG" id="micc:AUP74_01569"/>
<organism evidence="1 2">
    <name type="scientific">Microbulbifer aggregans</name>
    <dbReference type="NCBI Taxonomy" id="1769779"/>
    <lineage>
        <taxon>Bacteria</taxon>
        <taxon>Pseudomonadati</taxon>
        <taxon>Pseudomonadota</taxon>
        <taxon>Gammaproteobacteria</taxon>
        <taxon>Cellvibrionales</taxon>
        <taxon>Microbulbiferaceae</taxon>
        <taxon>Microbulbifer</taxon>
    </lineage>
</organism>
<reference evidence="2" key="1">
    <citation type="submission" date="2016-01" db="EMBL/GenBank/DDBJ databases">
        <title>Complete genome sequence of Microbulbifer sp. CCB-MM1, a halophile isolated from Matang Mangrove Forest, Perak.</title>
        <authorList>
            <person name="Moh T.H."/>
            <person name="Dinesh B."/>
            <person name="Lau N.-S."/>
            <person name="Go F."/>
            <person name="Alexander Chong S.-C."/>
        </authorList>
    </citation>
    <scope>NUCLEOTIDE SEQUENCE [LARGE SCALE GENOMIC DNA]</scope>
    <source>
        <strain evidence="2">CCB-MM1</strain>
    </source>
</reference>
<proteinExistence type="predicted"/>
<gene>
    <name evidence="1" type="ORF">AUP74_01569</name>
</gene>
<dbReference type="AlphaFoldDB" id="A0A1C9W777"/>
<accession>A0A1C9W777</accession>
<evidence type="ECO:0000313" key="1">
    <source>
        <dbReference type="EMBL" id="AOS97004.1"/>
    </source>
</evidence>
<dbReference type="STRING" id="1769779.AUP74_01569"/>
<protein>
    <submittedName>
        <fullName evidence="1">Uncharacterized protein</fullName>
    </submittedName>
</protein>
<dbReference type="Proteomes" id="UP000095672">
    <property type="component" value="Chromosome"/>
</dbReference>